<comment type="cofactor">
    <cofactor evidence="3">
        <name>Mg(2+)</name>
        <dbReference type="ChEBI" id="CHEBI:18420"/>
    </cofactor>
    <text evidence="3">Binds 2 magnesium ions per subunit.</text>
</comment>
<dbReference type="Gene3D" id="1.10.4080.10">
    <property type="entry name" value="ADP-ribosylation/Crystallin J1"/>
    <property type="match status" value="1"/>
</dbReference>
<name>A0A1G2JL93_9BACT</name>
<comment type="similarity">
    <text evidence="1">Belongs to the ADP-ribosylglycohydrolase family.</text>
</comment>
<evidence type="ECO:0000256" key="4">
    <source>
        <dbReference type="SAM" id="MobiDB-lite"/>
    </source>
</evidence>
<dbReference type="InterPro" id="IPR036705">
    <property type="entry name" value="Ribosyl_crysJ1_sf"/>
</dbReference>
<evidence type="ECO:0000256" key="1">
    <source>
        <dbReference type="ARBA" id="ARBA00010702"/>
    </source>
</evidence>
<comment type="caution">
    <text evidence="5">The sequence shown here is derived from an EMBL/GenBank/DDBJ whole genome shotgun (WGS) entry which is preliminary data.</text>
</comment>
<gene>
    <name evidence="5" type="ORF">A2561_01105</name>
</gene>
<feature type="binding site" evidence="3">
    <location>
        <position position="322"/>
    </location>
    <ligand>
        <name>Mg(2+)</name>
        <dbReference type="ChEBI" id="CHEBI:18420"/>
        <label>1</label>
    </ligand>
</feature>
<reference evidence="5 6" key="1">
    <citation type="journal article" date="2016" name="Nat. Commun.">
        <title>Thousands of microbial genomes shed light on interconnected biogeochemical processes in an aquifer system.</title>
        <authorList>
            <person name="Anantharaman K."/>
            <person name="Brown C.T."/>
            <person name="Hug L.A."/>
            <person name="Sharon I."/>
            <person name="Castelle C.J."/>
            <person name="Probst A.J."/>
            <person name="Thomas B.C."/>
            <person name="Singh A."/>
            <person name="Wilkins M.J."/>
            <person name="Karaoz U."/>
            <person name="Brodie E.L."/>
            <person name="Williams K.H."/>
            <person name="Hubbard S.S."/>
            <person name="Banfield J.F."/>
        </authorList>
    </citation>
    <scope>NUCLEOTIDE SEQUENCE [LARGE SCALE GENOMIC DNA]</scope>
</reference>
<dbReference type="SUPFAM" id="SSF101478">
    <property type="entry name" value="ADP-ribosylglycohydrolase"/>
    <property type="match status" value="1"/>
</dbReference>
<dbReference type="GO" id="GO:0046872">
    <property type="term" value="F:metal ion binding"/>
    <property type="evidence" value="ECO:0007669"/>
    <property type="project" value="UniProtKB-KW"/>
</dbReference>
<dbReference type="InterPro" id="IPR005502">
    <property type="entry name" value="Ribosyl_crysJ1"/>
</dbReference>
<dbReference type="PANTHER" id="PTHR16222">
    <property type="entry name" value="ADP-RIBOSYLGLYCOHYDROLASE"/>
    <property type="match status" value="1"/>
</dbReference>
<organism evidence="5 6">
    <name type="scientific">Candidatus Staskawiczbacteria bacterium RIFOXYD1_FULL_32_13</name>
    <dbReference type="NCBI Taxonomy" id="1802234"/>
    <lineage>
        <taxon>Bacteria</taxon>
        <taxon>Candidatus Staskawicziibacteriota</taxon>
    </lineage>
</organism>
<feature type="region of interest" description="Disordered" evidence="4">
    <location>
        <begin position="1"/>
        <end position="25"/>
    </location>
</feature>
<sequence length="375" mass="41008">MVILRSATTPDLSKKETPPDLRGEGHRYFTKSYGPSSYPRDPVLDKFLGCILWGAYGDAAGMPFETIAPLDIYNRNGKAWVTGLTAPKNSFASFLKLGGWTDDTQLTIALMEAFVETGSWDMNVIAKHHVRSLGIGARGWGGSTRESVMRLRSGVPWNKSGKPGGSGNGIPMKIGSAGLYFGMVYSDEIKAGTFKLSSLANIVKNISIMTHRDSRAVTAGIFQSILIALAMNDVDPMSKWDQIMDYTIKVEKQLPDMGETLSSRLEFIPDNLHRDVEYFAHLYRTGCYVIESYPFSVACYLKYRKNAHEGVLAAVNAGGDCDTTAAIVGNLCGAEAGIGDDAMELVKDVEQYHNIVGLVNAFYNSIRNGMQLQTP</sequence>
<dbReference type="AlphaFoldDB" id="A0A1G2JL93"/>
<dbReference type="Pfam" id="PF03747">
    <property type="entry name" value="ADP_ribosyl_GH"/>
    <property type="match status" value="1"/>
</dbReference>
<dbReference type="EMBL" id="MHPU01000036">
    <property type="protein sequence ID" value="OGZ87899.1"/>
    <property type="molecule type" value="Genomic_DNA"/>
</dbReference>
<evidence type="ECO:0000256" key="3">
    <source>
        <dbReference type="PIRSR" id="PIRSR605502-1"/>
    </source>
</evidence>
<proteinExistence type="inferred from homology"/>
<evidence type="ECO:0000256" key="2">
    <source>
        <dbReference type="ARBA" id="ARBA00022801"/>
    </source>
</evidence>
<feature type="binding site" evidence="3">
    <location>
        <position position="103"/>
    </location>
    <ligand>
        <name>Mg(2+)</name>
        <dbReference type="ChEBI" id="CHEBI:18420"/>
        <label>1</label>
    </ligand>
</feature>
<evidence type="ECO:0000313" key="6">
    <source>
        <dbReference type="Proteomes" id="UP000178935"/>
    </source>
</evidence>
<feature type="compositionally biased region" description="Basic and acidic residues" evidence="4">
    <location>
        <begin position="12"/>
        <end position="25"/>
    </location>
</feature>
<feature type="binding site" evidence="3">
    <location>
        <position position="323"/>
    </location>
    <ligand>
        <name>Mg(2+)</name>
        <dbReference type="ChEBI" id="CHEBI:18420"/>
        <label>1</label>
    </ligand>
</feature>
<feature type="binding site" evidence="3">
    <location>
        <position position="102"/>
    </location>
    <ligand>
        <name>Mg(2+)</name>
        <dbReference type="ChEBI" id="CHEBI:18420"/>
        <label>1</label>
    </ligand>
</feature>
<evidence type="ECO:0008006" key="7">
    <source>
        <dbReference type="Google" id="ProtNLM"/>
    </source>
</evidence>
<feature type="binding site" evidence="3">
    <location>
        <position position="320"/>
    </location>
    <ligand>
        <name>Mg(2+)</name>
        <dbReference type="ChEBI" id="CHEBI:18420"/>
        <label>1</label>
    </ligand>
</feature>
<keyword evidence="3" id="KW-0460">Magnesium</keyword>
<dbReference type="GO" id="GO:0016787">
    <property type="term" value="F:hydrolase activity"/>
    <property type="evidence" value="ECO:0007669"/>
    <property type="project" value="UniProtKB-KW"/>
</dbReference>
<keyword evidence="2" id="KW-0378">Hydrolase</keyword>
<evidence type="ECO:0000313" key="5">
    <source>
        <dbReference type="EMBL" id="OGZ87899.1"/>
    </source>
</evidence>
<accession>A0A1G2JL93</accession>
<dbReference type="PANTHER" id="PTHR16222:SF24">
    <property type="entry name" value="ADP-RIBOSYLHYDROLASE ARH3"/>
    <property type="match status" value="1"/>
</dbReference>
<feature type="compositionally biased region" description="Polar residues" evidence="4">
    <location>
        <begin position="1"/>
        <end position="11"/>
    </location>
</feature>
<protein>
    <recommendedName>
        <fullName evidence="7">ADP-ribosylglycohydrolase</fullName>
    </recommendedName>
</protein>
<keyword evidence="3" id="KW-0479">Metal-binding</keyword>
<dbReference type="InterPro" id="IPR050792">
    <property type="entry name" value="ADP-ribosylglycohydrolase"/>
</dbReference>
<dbReference type="Proteomes" id="UP000178935">
    <property type="component" value="Unassembled WGS sequence"/>
</dbReference>
<feature type="binding site" evidence="3">
    <location>
        <position position="101"/>
    </location>
    <ligand>
        <name>Mg(2+)</name>
        <dbReference type="ChEBI" id="CHEBI:18420"/>
        <label>1</label>
    </ligand>
</feature>